<comment type="caution">
    <text evidence="2">The sequence shown here is derived from an EMBL/GenBank/DDBJ whole genome shotgun (WGS) entry which is preliminary data.</text>
</comment>
<dbReference type="PANTHER" id="PTHR34825:SF1">
    <property type="entry name" value="AAA-ATPASE-LIKE DOMAIN-CONTAINING PROTEIN"/>
    <property type="match status" value="1"/>
</dbReference>
<dbReference type="Pfam" id="PF09820">
    <property type="entry name" value="AAA-ATPase_like"/>
    <property type="match status" value="1"/>
</dbReference>
<evidence type="ECO:0000313" key="2">
    <source>
        <dbReference type="EMBL" id="RIA94342.1"/>
    </source>
</evidence>
<dbReference type="STRING" id="658196.A0A397T8Y4"/>
<proteinExistence type="predicted"/>
<dbReference type="OrthoDB" id="5584915at2759"/>
<reference evidence="2 3" key="1">
    <citation type="submission" date="2018-06" db="EMBL/GenBank/DDBJ databases">
        <title>Comparative genomics reveals the genomic features of Rhizophagus irregularis, R. cerebriforme, R. diaphanum and Gigaspora rosea, and their symbiotic lifestyle signature.</title>
        <authorList>
            <person name="Morin E."/>
            <person name="San Clemente H."/>
            <person name="Chen E.C.H."/>
            <person name="De La Providencia I."/>
            <person name="Hainaut M."/>
            <person name="Kuo A."/>
            <person name="Kohler A."/>
            <person name="Murat C."/>
            <person name="Tang N."/>
            <person name="Roy S."/>
            <person name="Loubradou J."/>
            <person name="Henrissat B."/>
            <person name="Grigoriev I.V."/>
            <person name="Corradi N."/>
            <person name="Roux C."/>
            <person name="Martin F.M."/>
        </authorList>
    </citation>
    <scope>NUCLEOTIDE SEQUENCE [LARGE SCALE GENOMIC DNA]</scope>
    <source>
        <strain evidence="2 3">DAOM 227022</strain>
    </source>
</reference>
<dbReference type="InterPro" id="IPR018631">
    <property type="entry name" value="AAA-ATPase-like_dom"/>
</dbReference>
<dbReference type="PANTHER" id="PTHR34825">
    <property type="entry name" value="CONSERVED PROTEIN, WITH A WEAK D-GALACTARATE DEHYDRATASE/ALTRONATE HYDROLASE DOMAIN"/>
    <property type="match status" value="1"/>
</dbReference>
<evidence type="ECO:0000259" key="1">
    <source>
        <dbReference type="Pfam" id="PF09820"/>
    </source>
</evidence>
<sequence length="583" mass="68025">MASPPYARHLSDISMSCITDIMVDIPLDKLKDIKADTDVEKELNAREPPLKRACTEEGKYSQNKEEGAATIFADEKIPIGLDSFKEIMNRGSTIIDKTLLIAEFIECNAVVSLVVRPRFGKTINLTMLRDFFSIPIHPDNENYRREIFKNTKIMKERPDFFDDYFCKYPVIFLSLKGYENCETWLKMQAKLRKKLAELYKEYRCVYDGLDNYERSNFDQILNGVPKDEIMEDALVDLSRHLKNYHQNKCIVLIDEYDHPLDIAYRYKYYKEARGFLLLCLEHYSSNDENLEKALLVGVSRVAKSGYLSGLNNLQVFPMYDEEYAESFGFTEDGVSITLQHSNNGDRLDDIRQWYDGYRAGNGTHLYNPWSINTFIVKKTLKAHWIDTGSTTTIKNLLWRSSENFKEKSVSLLKNEAIDIEIMEDLEYDLLSQNVDDVLWTLLYYAGYLIMDKNNYLYIPNNEVFTEWRGWLQNKKSFKLDSMHSGLERFDIKIEPTEKAIYKTGVILVIKIVKKNEKNNGNDEVSRELRNKAEEGLRQILEKCYRSSIPEFTEKLIECGIAFQGKRAYVVGETFRKMNGQWKL</sequence>
<feature type="domain" description="AAA-ATPase-like" evidence="1">
    <location>
        <begin position="78"/>
        <end position="305"/>
    </location>
</feature>
<dbReference type="AlphaFoldDB" id="A0A397T8Y4"/>
<dbReference type="EMBL" id="QKYT01000083">
    <property type="protein sequence ID" value="RIA94342.1"/>
    <property type="molecule type" value="Genomic_DNA"/>
</dbReference>
<gene>
    <name evidence="2" type="ORF">C1645_803603</name>
</gene>
<organism evidence="2 3">
    <name type="scientific">Glomus cerebriforme</name>
    <dbReference type="NCBI Taxonomy" id="658196"/>
    <lineage>
        <taxon>Eukaryota</taxon>
        <taxon>Fungi</taxon>
        <taxon>Fungi incertae sedis</taxon>
        <taxon>Mucoromycota</taxon>
        <taxon>Glomeromycotina</taxon>
        <taxon>Glomeromycetes</taxon>
        <taxon>Glomerales</taxon>
        <taxon>Glomeraceae</taxon>
        <taxon>Glomus</taxon>
    </lineage>
</organism>
<accession>A0A397T8Y4</accession>
<evidence type="ECO:0000313" key="3">
    <source>
        <dbReference type="Proteomes" id="UP000265703"/>
    </source>
</evidence>
<name>A0A397T8Y4_9GLOM</name>
<protein>
    <recommendedName>
        <fullName evidence="1">AAA-ATPase-like domain-containing protein</fullName>
    </recommendedName>
</protein>
<dbReference type="Proteomes" id="UP000265703">
    <property type="component" value="Unassembled WGS sequence"/>
</dbReference>
<keyword evidence="3" id="KW-1185">Reference proteome</keyword>